<evidence type="ECO:0000313" key="1">
    <source>
        <dbReference type="EMBL" id="ETO32892.1"/>
    </source>
</evidence>
<proteinExistence type="predicted"/>
<accession>X6P5M1</accession>
<name>X6P5M1_RETFI</name>
<protein>
    <submittedName>
        <fullName evidence="1">Uncharacterized protein</fullName>
    </submittedName>
</protein>
<dbReference type="AlphaFoldDB" id="X6P5M1"/>
<dbReference type="EMBL" id="ASPP01003849">
    <property type="protein sequence ID" value="ETO32892.1"/>
    <property type="molecule type" value="Genomic_DNA"/>
</dbReference>
<evidence type="ECO:0000313" key="2">
    <source>
        <dbReference type="Proteomes" id="UP000023152"/>
    </source>
</evidence>
<reference evidence="1 2" key="1">
    <citation type="journal article" date="2013" name="Curr. Biol.">
        <title>The Genome of the Foraminiferan Reticulomyxa filosa.</title>
        <authorList>
            <person name="Glockner G."/>
            <person name="Hulsmann N."/>
            <person name="Schleicher M."/>
            <person name="Noegel A.A."/>
            <person name="Eichinger L."/>
            <person name="Gallinger C."/>
            <person name="Pawlowski J."/>
            <person name="Sierra R."/>
            <person name="Euteneuer U."/>
            <person name="Pillet L."/>
            <person name="Moustafa A."/>
            <person name="Platzer M."/>
            <person name="Groth M."/>
            <person name="Szafranski K."/>
            <person name="Schliwa M."/>
        </authorList>
    </citation>
    <scope>NUCLEOTIDE SEQUENCE [LARGE SCALE GENOMIC DNA]</scope>
</reference>
<keyword evidence="2" id="KW-1185">Reference proteome</keyword>
<dbReference type="Proteomes" id="UP000023152">
    <property type="component" value="Unassembled WGS sequence"/>
</dbReference>
<sequence>MVIKKVASTITRKMISDNALQASGRYYRQSGINNHVQHVMDSNKDIILQASGRNYQHCNISNYLQKDIGCVNSGKNNQLRDKMIIYMVARTIARKTMFVQAIKTIICNTTKLSKRNIMNNDLQSIMDQNKNDKICL</sequence>
<organism evidence="1 2">
    <name type="scientific">Reticulomyxa filosa</name>
    <dbReference type="NCBI Taxonomy" id="46433"/>
    <lineage>
        <taxon>Eukaryota</taxon>
        <taxon>Sar</taxon>
        <taxon>Rhizaria</taxon>
        <taxon>Retaria</taxon>
        <taxon>Foraminifera</taxon>
        <taxon>Monothalamids</taxon>
        <taxon>Reticulomyxidae</taxon>
        <taxon>Reticulomyxa</taxon>
    </lineage>
</organism>
<comment type="caution">
    <text evidence="1">The sequence shown here is derived from an EMBL/GenBank/DDBJ whole genome shotgun (WGS) entry which is preliminary data.</text>
</comment>
<gene>
    <name evidence="1" type="ORF">RFI_04227</name>
</gene>